<dbReference type="SUPFAM" id="SSF81923">
    <property type="entry name" value="Double Clp-N motif"/>
    <property type="match status" value="2"/>
</dbReference>
<reference evidence="3 4" key="1">
    <citation type="submission" date="2021-01" db="EMBL/GenBank/DDBJ databases">
        <title>Whole genome shotgun sequence of Catellatospora coxensis NBRC 107359.</title>
        <authorList>
            <person name="Komaki H."/>
            <person name="Tamura T."/>
        </authorList>
    </citation>
    <scope>NUCLEOTIDE SEQUENCE [LARGE SCALE GENOMIC DNA]</scope>
    <source>
        <strain evidence="3 4">NBRC 107359</strain>
    </source>
</reference>
<gene>
    <name evidence="3" type="ORF">Cco03nite_81800</name>
</gene>
<accession>A0A8J3L2W1</accession>
<feature type="domain" description="Clp R" evidence="2">
    <location>
        <begin position="2"/>
        <end position="198"/>
    </location>
</feature>
<sequence length="200" mass="21604">MFERFTTAARDVVRGAQGEARHCGQLHYIGTEHLLLGLLRPTSGIPHDLLTAAGLDHDQVTAAINRHIGTAEPFGAADAAALQAIGIDLDAVRAKLEETFGPGALNQVTPPPRRGLFRRRPRVAVSEGGHIPFTPRSKVVLELSLREALRLKHRHIGTEHILLGLIREGKGLAALIITEAGVDLDDLRRRTESAIAAART</sequence>
<dbReference type="Proteomes" id="UP000630887">
    <property type="component" value="Unassembled WGS sequence"/>
</dbReference>
<name>A0A8J3L2W1_9ACTN</name>
<dbReference type="InterPro" id="IPR004176">
    <property type="entry name" value="Clp_R_N"/>
</dbReference>
<protein>
    <recommendedName>
        <fullName evidence="2">Clp R domain-containing protein</fullName>
    </recommendedName>
</protein>
<keyword evidence="1" id="KW-0677">Repeat</keyword>
<evidence type="ECO:0000256" key="1">
    <source>
        <dbReference type="PROSITE-ProRule" id="PRU01251"/>
    </source>
</evidence>
<evidence type="ECO:0000259" key="2">
    <source>
        <dbReference type="PROSITE" id="PS51903"/>
    </source>
</evidence>
<evidence type="ECO:0000313" key="3">
    <source>
        <dbReference type="EMBL" id="GIG11480.1"/>
    </source>
</evidence>
<keyword evidence="4" id="KW-1185">Reference proteome</keyword>
<dbReference type="PANTHER" id="PTHR47016:SF5">
    <property type="entry name" value="CLP DOMAIN SUPERFAMILY PROTEIN"/>
    <property type="match status" value="1"/>
</dbReference>
<dbReference type="EMBL" id="BONI01000139">
    <property type="protein sequence ID" value="GIG11480.1"/>
    <property type="molecule type" value="Genomic_DNA"/>
</dbReference>
<dbReference type="RefSeq" id="WP_203699423.1">
    <property type="nucleotide sequence ID" value="NZ_BONI01000139.1"/>
</dbReference>
<dbReference type="AlphaFoldDB" id="A0A8J3L2W1"/>
<comment type="caution">
    <text evidence="3">The sequence shown here is derived from an EMBL/GenBank/DDBJ whole genome shotgun (WGS) entry which is preliminary data.</text>
</comment>
<dbReference type="Pfam" id="PF02861">
    <property type="entry name" value="Clp_N"/>
    <property type="match status" value="2"/>
</dbReference>
<dbReference type="InterPro" id="IPR044217">
    <property type="entry name" value="CLPT1/2"/>
</dbReference>
<evidence type="ECO:0000313" key="4">
    <source>
        <dbReference type="Proteomes" id="UP000630887"/>
    </source>
</evidence>
<dbReference type="InterPro" id="IPR036628">
    <property type="entry name" value="Clp_N_dom_sf"/>
</dbReference>
<organism evidence="3 4">
    <name type="scientific">Catellatospora coxensis</name>
    <dbReference type="NCBI Taxonomy" id="310354"/>
    <lineage>
        <taxon>Bacteria</taxon>
        <taxon>Bacillati</taxon>
        <taxon>Actinomycetota</taxon>
        <taxon>Actinomycetes</taxon>
        <taxon>Micromonosporales</taxon>
        <taxon>Micromonosporaceae</taxon>
        <taxon>Catellatospora</taxon>
    </lineage>
</organism>
<dbReference type="PROSITE" id="PS51903">
    <property type="entry name" value="CLP_R"/>
    <property type="match status" value="1"/>
</dbReference>
<dbReference type="PANTHER" id="PTHR47016">
    <property type="entry name" value="ATP-DEPENDENT CLP PROTEASE ATP-BINDING SUBUNIT CLPT1, CHLOROPLASTIC"/>
    <property type="match status" value="1"/>
</dbReference>
<dbReference type="Gene3D" id="1.10.1780.10">
    <property type="entry name" value="Clp, N-terminal domain"/>
    <property type="match status" value="2"/>
</dbReference>
<proteinExistence type="predicted"/>